<dbReference type="Proteomes" id="UP001229651">
    <property type="component" value="Unassembled WGS sequence"/>
</dbReference>
<reference evidence="4 5" key="1">
    <citation type="submission" date="2023-07" db="EMBL/GenBank/DDBJ databases">
        <title>Sequencing the genomes of 1000 actinobacteria strains.</title>
        <authorList>
            <person name="Klenk H.-P."/>
        </authorList>
    </citation>
    <scope>NUCLEOTIDE SEQUENCE [LARGE SCALE GENOMIC DNA]</scope>
    <source>
        <strain evidence="4 5">DSM 45805</strain>
    </source>
</reference>
<accession>A0ABU0ERX9</accession>
<dbReference type="EMBL" id="JAUSUT010000001">
    <property type="protein sequence ID" value="MDQ0378029.1"/>
    <property type="molecule type" value="Genomic_DNA"/>
</dbReference>
<dbReference type="RefSeq" id="WP_306990641.1">
    <property type="nucleotide sequence ID" value="NZ_JAUSUT010000001.1"/>
</dbReference>
<dbReference type="SMART" id="SM00318">
    <property type="entry name" value="SNc"/>
    <property type="match status" value="1"/>
</dbReference>
<gene>
    <name evidence="4" type="ORF">FB470_002023</name>
</gene>
<name>A0ABU0ERX9_9PSEU</name>
<evidence type="ECO:0000259" key="3">
    <source>
        <dbReference type="SMART" id="SM00894"/>
    </source>
</evidence>
<evidence type="ECO:0000259" key="2">
    <source>
        <dbReference type="SMART" id="SM00318"/>
    </source>
</evidence>
<organism evidence="4 5">
    <name type="scientific">Amycolatopsis thermophila</name>
    <dbReference type="NCBI Taxonomy" id="206084"/>
    <lineage>
        <taxon>Bacteria</taxon>
        <taxon>Bacillati</taxon>
        <taxon>Actinomycetota</taxon>
        <taxon>Actinomycetes</taxon>
        <taxon>Pseudonocardiales</taxon>
        <taxon>Pseudonocardiaceae</taxon>
        <taxon>Amycolatopsis</taxon>
    </lineage>
</organism>
<proteinExistence type="predicted"/>
<dbReference type="SMART" id="SM00894">
    <property type="entry name" value="Excalibur"/>
    <property type="match status" value="1"/>
</dbReference>
<dbReference type="InterPro" id="IPR008613">
    <property type="entry name" value="Excalibur_Ca-bd_domain"/>
</dbReference>
<feature type="domain" description="Excalibur calcium-binding" evidence="3">
    <location>
        <begin position="236"/>
        <end position="272"/>
    </location>
</feature>
<sequence>MPDVPAAPKRRMPAWIKIVLAVFAVLFVLGAVFGKPGEKPVAQPAPTTTTITTAATTTTSSSPPANPVYRVTSVQGASVIVSDTAGIPKTVYVPGIQPAADCYGTETASWATAFLAGQEVTLQSVVEQGGKTLAHVVLADGTDYAIAALQGGYARFAADAVAESYANVLRAAESAAGAAKAGLWGPPCNGSPTTPAVAPPVAPPATTAAPPPAKPKSTAPKPTTANPADEPDTSVYYANCDAARAAGAAPLHVGEPGYRAGLDRDKDGVACE</sequence>
<feature type="compositionally biased region" description="Basic and acidic residues" evidence="1">
    <location>
        <begin position="261"/>
        <end position="272"/>
    </location>
</feature>
<feature type="compositionally biased region" description="Pro residues" evidence="1">
    <location>
        <begin position="197"/>
        <end position="214"/>
    </location>
</feature>
<dbReference type="InterPro" id="IPR016071">
    <property type="entry name" value="Staphylococal_nuclease_OB-fold"/>
</dbReference>
<dbReference type="Gene3D" id="2.40.50.90">
    <property type="match status" value="1"/>
</dbReference>
<feature type="region of interest" description="Disordered" evidence="1">
    <location>
        <begin position="249"/>
        <end position="272"/>
    </location>
</feature>
<keyword evidence="5" id="KW-1185">Reference proteome</keyword>
<feature type="compositionally biased region" description="Low complexity" evidence="1">
    <location>
        <begin position="215"/>
        <end position="228"/>
    </location>
</feature>
<evidence type="ECO:0008006" key="6">
    <source>
        <dbReference type="Google" id="ProtNLM"/>
    </source>
</evidence>
<comment type="caution">
    <text evidence="4">The sequence shown here is derived from an EMBL/GenBank/DDBJ whole genome shotgun (WGS) entry which is preliminary data.</text>
</comment>
<protein>
    <recommendedName>
        <fullName evidence="6">Endonuclease YncB, thermonuclease family</fullName>
    </recommendedName>
</protein>
<evidence type="ECO:0000313" key="5">
    <source>
        <dbReference type="Proteomes" id="UP001229651"/>
    </source>
</evidence>
<dbReference type="SUPFAM" id="SSF50199">
    <property type="entry name" value="Staphylococcal nuclease"/>
    <property type="match status" value="1"/>
</dbReference>
<evidence type="ECO:0000256" key="1">
    <source>
        <dbReference type="SAM" id="MobiDB-lite"/>
    </source>
</evidence>
<feature type="region of interest" description="Disordered" evidence="1">
    <location>
        <begin position="191"/>
        <end position="234"/>
    </location>
</feature>
<evidence type="ECO:0000313" key="4">
    <source>
        <dbReference type="EMBL" id="MDQ0378029.1"/>
    </source>
</evidence>
<dbReference type="Pfam" id="PF05901">
    <property type="entry name" value="Excalibur"/>
    <property type="match status" value="1"/>
</dbReference>
<feature type="domain" description="TNase-like" evidence="2">
    <location>
        <begin position="65"/>
        <end position="186"/>
    </location>
</feature>
<dbReference type="InterPro" id="IPR035437">
    <property type="entry name" value="SNase_OB-fold_sf"/>
</dbReference>
<dbReference type="Pfam" id="PF00565">
    <property type="entry name" value="SNase"/>
    <property type="match status" value="1"/>
</dbReference>